<protein>
    <submittedName>
        <fullName evidence="2">Uncharacterized protein</fullName>
    </submittedName>
</protein>
<feature type="region of interest" description="Disordered" evidence="1">
    <location>
        <begin position="1"/>
        <end position="60"/>
    </location>
</feature>
<reference evidence="2" key="1">
    <citation type="journal article" date="2023" name="Science">
        <title>Genome structures resolve the early diversification of teleost fishes.</title>
        <authorList>
            <person name="Parey E."/>
            <person name="Louis A."/>
            <person name="Montfort J."/>
            <person name="Bouchez O."/>
            <person name="Roques C."/>
            <person name="Iampietro C."/>
            <person name="Lluch J."/>
            <person name="Castinel A."/>
            <person name="Donnadieu C."/>
            <person name="Desvignes T."/>
            <person name="Floi Bucao C."/>
            <person name="Jouanno E."/>
            <person name="Wen M."/>
            <person name="Mejri S."/>
            <person name="Dirks R."/>
            <person name="Jansen H."/>
            <person name="Henkel C."/>
            <person name="Chen W.J."/>
            <person name="Zahm M."/>
            <person name="Cabau C."/>
            <person name="Klopp C."/>
            <person name="Thompson A.W."/>
            <person name="Robinson-Rechavi M."/>
            <person name="Braasch I."/>
            <person name="Lecointre G."/>
            <person name="Bobe J."/>
            <person name="Postlethwait J.H."/>
            <person name="Berthelot C."/>
            <person name="Roest Crollius H."/>
            <person name="Guiguen Y."/>
        </authorList>
    </citation>
    <scope>NUCLEOTIDE SEQUENCE</scope>
    <source>
        <strain evidence="2">WJC10195</strain>
    </source>
</reference>
<evidence type="ECO:0000256" key="1">
    <source>
        <dbReference type="SAM" id="MobiDB-lite"/>
    </source>
</evidence>
<feature type="compositionally biased region" description="Basic and acidic residues" evidence="1">
    <location>
        <begin position="38"/>
        <end position="60"/>
    </location>
</feature>
<dbReference type="Proteomes" id="UP001152622">
    <property type="component" value="Chromosome 5"/>
</dbReference>
<name>A0A9Q1FIX2_SYNKA</name>
<dbReference type="EMBL" id="JAINUF010000005">
    <property type="protein sequence ID" value="KAJ8359797.1"/>
    <property type="molecule type" value="Genomic_DNA"/>
</dbReference>
<evidence type="ECO:0000313" key="2">
    <source>
        <dbReference type="EMBL" id="KAJ8359797.1"/>
    </source>
</evidence>
<sequence length="128" mass="13834">MGSRKHKTLTAHEAVTQSRSPSRSRGTEGKLGARRPGARTERDTRQEEEREKTRADLDNRLHGSEIFVGGALARLSPLSLTPVCCTLGAEAGGGGERGFVLCFIGGAEQPHGKRLQVDLGSREGRRNK</sequence>
<gene>
    <name evidence="2" type="ORF">SKAU_G00163220</name>
</gene>
<comment type="caution">
    <text evidence="2">The sequence shown here is derived from an EMBL/GenBank/DDBJ whole genome shotgun (WGS) entry which is preliminary data.</text>
</comment>
<accession>A0A9Q1FIX2</accession>
<keyword evidence="3" id="KW-1185">Reference proteome</keyword>
<evidence type="ECO:0000313" key="3">
    <source>
        <dbReference type="Proteomes" id="UP001152622"/>
    </source>
</evidence>
<proteinExistence type="predicted"/>
<dbReference type="AlphaFoldDB" id="A0A9Q1FIX2"/>
<feature type="compositionally biased region" description="Polar residues" evidence="1">
    <location>
        <begin position="15"/>
        <end position="24"/>
    </location>
</feature>
<organism evidence="2 3">
    <name type="scientific">Synaphobranchus kaupii</name>
    <name type="common">Kaup's arrowtooth eel</name>
    <dbReference type="NCBI Taxonomy" id="118154"/>
    <lineage>
        <taxon>Eukaryota</taxon>
        <taxon>Metazoa</taxon>
        <taxon>Chordata</taxon>
        <taxon>Craniata</taxon>
        <taxon>Vertebrata</taxon>
        <taxon>Euteleostomi</taxon>
        <taxon>Actinopterygii</taxon>
        <taxon>Neopterygii</taxon>
        <taxon>Teleostei</taxon>
        <taxon>Anguilliformes</taxon>
        <taxon>Synaphobranchidae</taxon>
        <taxon>Synaphobranchus</taxon>
    </lineage>
</organism>